<dbReference type="EMBL" id="VFOR01000002">
    <property type="protein sequence ID" value="TQL58259.1"/>
    <property type="molecule type" value="Genomic_DNA"/>
</dbReference>
<feature type="region of interest" description="Disordered" evidence="7">
    <location>
        <begin position="1"/>
        <end position="22"/>
    </location>
</feature>
<comment type="catalytic activity">
    <reaction evidence="6">
        <text>isochorismate + 2-oxoglutarate + H(+) = 5-enolpyruvoyl-6-hydroxy-2-succinyl-cyclohex-3-ene-1-carboxylate + CO2</text>
        <dbReference type="Rhea" id="RHEA:25593"/>
        <dbReference type="ChEBI" id="CHEBI:15378"/>
        <dbReference type="ChEBI" id="CHEBI:16526"/>
        <dbReference type="ChEBI" id="CHEBI:16810"/>
        <dbReference type="ChEBI" id="CHEBI:29780"/>
        <dbReference type="ChEBI" id="CHEBI:58818"/>
        <dbReference type="EC" id="2.2.1.9"/>
    </reaction>
</comment>
<comment type="function">
    <text evidence="6">Catalyzes the thiamine diphosphate-dependent decarboxylation of 2-oxoglutarate and the subsequent addition of the resulting succinic semialdehyde-thiamine pyrophosphate anion to isochorismate to yield 2-succinyl-5-enolpyruvyl-6-hydroxy-3-cyclohexene-1-carboxylate (SEPHCHC).</text>
</comment>
<feature type="compositionally biased region" description="Basic and acidic residues" evidence="7">
    <location>
        <begin position="203"/>
        <end position="213"/>
    </location>
</feature>
<evidence type="ECO:0000256" key="4">
    <source>
        <dbReference type="ARBA" id="ARBA00023052"/>
    </source>
</evidence>
<dbReference type="UniPathway" id="UPA01057">
    <property type="reaction ID" value="UER00164"/>
</dbReference>
<dbReference type="Gene3D" id="3.40.50.1220">
    <property type="entry name" value="TPP-binding domain"/>
    <property type="match status" value="1"/>
</dbReference>
<evidence type="ECO:0000313" key="10">
    <source>
        <dbReference type="Proteomes" id="UP000316196"/>
    </source>
</evidence>
<dbReference type="RefSeq" id="WP_142094066.1">
    <property type="nucleotide sequence ID" value="NZ_VFOR01000002.1"/>
</dbReference>
<protein>
    <recommendedName>
        <fullName evidence="6">2-succinyl-5-enolpyruvyl-6-hydroxy-3-cyclohexene-1-carboxylate synthase</fullName>
        <shortName evidence="6">SEPHCHC synthase</shortName>
        <ecNumber evidence="6">2.2.1.9</ecNumber>
    </recommendedName>
    <alternativeName>
        <fullName evidence="6">Menaquinone biosynthesis protein MenD</fullName>
    </alternativeName>
</protein>
<comment type="cofactor">
    <cofactor evidence="6">
        <name>thiamine diphosphate</name>
        <dbReference type="ChEBI" id="CHEBI:58937"/>
    </cofactor>
    <text evidence="6">Binds 1 thiamine pyrophosphate per subunit.</text>
</comment>
<organism evidence="9 10">
    <name type="scientific">Propioniferax innocua</name>
    <dbReference type="NCBI Taxonomy" id="1753"/>
    <lineage>
        <taxon>Bacteria</taxon>
        <taxon>Bacillati</taxon>
        <taxon>Actinomycetota</taxon>
        <taxon>Actinomycetes</taxon>
        <taxon>Propionibacteriales</taxon>
        <taxon>Propionibacteriaceae</taxon>
        <taxon>Propioniferax</taxon>
    </lineage>
</organism>
<keyword evidence="3 6" id="KW-0460">Magnesium</keyword>
<comment type="pathway">
    <text evidence="6">Quinol/quinone metabolism; 1,4-dihydroxy-2-naphthoate biosynthesis; 1,4-dihydroxy-2-naphthoate from chorismate: step 2/7.</text>
</comment>
<keyword evidence="1 6" id="KW-0808">Transferase</keyword>
<comment type="caution">
    <text evidence="9">The sequence shown here is derived from an EMBL/GenBank/DDBJ whole genome shotgun (WGS) entry which is preliminary data.</text>
</comment>
<dbReference type="PIRSF" id="PIRSF004983">
    <property type="entry name" value="MenD"/>
    <property type="match status" value="1"/>
</dbReference>
<dbReference type="NCBIfam" id="TIGR00173">
    <property type="entry name" value="menD"/>
    <property type="match status" value="1"/>
</dbReference>
<feature type="domain" description="Thiamine pyrophosphate enzyme N-terminal TPP-binding" evidence="8">
    <location>
        <begin position="23"/>
        <end position="135"/>
    </location>
</feature>
<evidence type="ECO:0000259" key="8">
    <source>
        <dbReference type="Pfam" id="PF02776"/>
    </source>
</evidence>
<comment type="subunit">
    <text evidence="6">Homodimer.</text>
</comment>
<keyword evidence="2 6" id="KW-0479">Metal-binding</keyword>
<comment type="cofactor">
    <cofactor evidence="6">
        <name>Mg(2+)</name>
        <dbReference type="ChEBI" id="CHEBI:18420"/>
    </cofactor>
    <cofactor evidence="6">
        <name>Mn(2+)</name>
        <dbReference type="ChEBI" id="CHEBI:29035"/>
    </cofactor>
</comment>
<reference evidence="9 10" key="1">
    <citation type="submission" date="2019-06" db="EMBL/GenBank/DDBJ databases">
        <title>Sequencing the genomes of 1000 actinobacteria strains.</title>
        <authorList>
            <person name="Klenk H.-P."/>
        </authorList>
    </citation>
    <scope>NUCLEOTIDE SEQUENCE [LARGE SCALE GENOMIC DNA]</scope>
    <source>
        <strain evidence="9 10">DSM 8251</strain>
    </source>
</reference>
<evidence type="ECO:0000256" key="1">
    <source>
        <dbReference type="ARBA" id="ARBA00022679"/>
    </source>
</evidence>
<dbReference type="Gene3D" id="3.40.50.970">
    <property type="match status" value="2"/>
</dbReference>
<proteinExistence type="inferred from homology"/>
<dbReference type="Pfam" id="PF02776">
    <property type="entry name" value="TPP_enzyme_N"/>
    <property type="match status" value="1"/>
</dbReference>
<dbReference type="InterPro" id="IPR029061">
    <property type="entry name" value="THDP-binding"/>
</dbReference>
<evidence type="ECO:0000313" key="9">
    <source>
        <dbReference type="EMBL" id="TQL58259.1"/>
    </source>
</evidence>
<dbReference type="GO" id="GO:0030976">
    <property type="term" value="F:thiamine pyrophosphate binding"/>
    <property type="evidence" value="ECO:0007669"/>
    <property type="project" value="UniProtKB-UniRule"/>
</dbReference>
<comment type="similarity">
    <text evidence="6">Belongs to the TPP enzyme family. MenD subfamily.</text>
</comment>
<evidence type="ECO:0000256" key="6">
    <source>
        <dbReference type="HAMAP-Rule" id="MF_01659"/>
    </source>
</evidence>
<keyword evidence="5 6" id="KW-0464">Manganese</keyword>
<evidence type="ECO:0000256" key="5">
    <source>
        <dbReference type="ARBA" id="ARBA00023211"/>
    </source>
</evidence>
<feature type="region of interest" description="Disordered" evidence="7">
    <location>
        <begin position="197"/>
        <end position="242"/>
    </location>
</feature>
<dbReference type="HAMAP" id="MF_01659">
    <property type="entry name" value="MenD"/>
    <property type="match status" value="1"/>
</dbReference>
<keyword evidence="6" id="KW-0474">Menaquinone biosynthesis</keyword>
<dbReference type="UniPathway" id="UPA00079"/>
<evidence type="ECO:0000256" key="2">
    <source>
        <dbReference type="ARBA" id="ARBA00022723"/>
    </source>
</evidence>
<name>A0A542ZDA3_9ACTN</name>
<comment type="pathway">
    <text evidence="6">Quinol/quinone metabolism; menaquinone biosynthesis.</text>
</comment>
<dbReference type="Proteomes" id="UP000316196">
    <property type="component" value="Unassembled WGS sequence"/>
</dbReference>
<dbReference type="InterPro" id="IPR012001">
    <property type="entry name" value="Thiamin_PyroP_enz_TPP-bd_dom"/>
</dbReference>
<dbReference type="OrthoDB" id="9791859at2"/>
<gene>
    <name evidence="6" type="primary">menD</name>
    <name evidence="9" type="ORF">FB460_2116</name>
</gene>
<dbReference type="PANTHER" id="PTHR42916">
    <property type="entry name" value="2-SUCCINYL-5-ENOLPYRUVYL-6-HYDROXY-3-CYCLOHEXENE-1-CARBOXYLATE SYNTHASE"/>
    <property type="match status" value="1"/>
</dbReference>
<dbReference type="GO" id="GO:0030145">
    <property type="term" value="F:manganese ion binding"/>
    <property type="evidence" value="ECO:0007669"/>
    <property type="project" value="UniProtKB-UniRule"/>
</dbReference>
<evidence type="ECO:0000256" key="7">
    <source>
        <dbReference type="SAM" id="MobiDB-lite"/>
    </source>
</evidence>
<keyword evidence="10" id="KW-1185">Reference proteome</keyword>
<dbReference type="GO" id="GO:0070204">
    <property type="term" value="F:2-succinyl-5-enolpyruvyl-6-hydroxy-3-cyclohexene-1-carboxylic-acid synthase activity"/>
    <property type="evidence" value="ECO:0007669"/>
    <property type="project" value="UniProtKB-UniRule"/>
</dbReference>
<dbReference type="InterPro" id="IPR004433">
    <property type="entry name" value="MenaQ_synth_MenD"/>
</dbReference>
<dbReference type="PANTHER" id="PTHR42916:SF1">
    <property type="entry name" value="PROTEIN PHYLLO, CHLOROPLASTIC"/>
    <property type="match status" value="1"/>
</dbReference>
<accession>A0A542ZDA3</accession>
<keyword evidence="4 6" id="KW-0786">Thiamine pyrophosphate</keyword>
<dbReference type="SUPFAM" id="SSF52518">
    <property type="entry name" value="Thiamin diphosphate-binding fold (THDP-binding)"/>
    <property type="match status" value="2"/>
</dbReference>
<evidence type="ECO:0000256" key="3">
    <source>
        <dbReference type="ARBA" id="ARBA00022842"/>
    </source>
</evidence>
<dbReference type="GO" id="GO:0000287">
    <property type="term" value="F:magnesium ion binding"/>
    <property type="evidence" value="ECO:0007669"/>
    <property type="project" value="UniProtKB-UniRule"/>
</dbReference>
<dbReference type="AlphaFoldDB" id="A0A542ZDA3"/>
<dbReference type="GO" id="GO:0009234">
    <property type="term" value="P:menaquinone biosynthetic process"/>
    <property type="evidence" value="ECO:0007669"/>
    <property type="project" value="UniProtKB-UniRule"/>
</dbReference>
<sequence length="597" mass="61760">MNASADAPFASGDTAEGPSSPRLGRQLIDALVDHGVTRFVAAPGSRNAPLLLALADAAAAGRVRLTMRIDERGAGFWALGQAKASGEPVGVVTTSGTAVGNLLPSIMEAHHAQVPIMVLSADRPETDLDTGANQTTRQPGIFTGFVRADAGLSDQVASSASVRHQAARLTLAARGTMGPAGPVHLNVRFSAPLVTADGEGDDAPARTKTDAAARCRPSGSDENVPAGTLHDARDVPAGTSRRQFQRQVVAPLARPVELPAGPRTVVIAGDATPTVGERARRAAEGYPLLAEPSSNARAGDALRFPRLLLRTGLAEEIERVVVFGHPTLSRPQQALLARDDVEVIQVGDSDTVPARAALVCGDIVLPAPAQLSAAEQSWNAQWKAVDAELATGVDALLAERWGGPKLAATVVEAVGHGDLIMGSSSPARDLDIAPVPAVSPRMWANRGLAGIDGLIATAGGVASETGSATLLIGDISFAHDLTGLLTGPLEDRPGVRIVVANDSGGSIFHTLEQGSNAHATYFERVFATPLTLGIESLARAVGATFHRAEDPASLRSALAAPIEGMQIVEVTIPRHDRRELDAEINALAQEVGRAGLP</sequence>
<dbReference type="EC" id="2.2.1.9" evidence="6"/>